<evidence type="ECO:0000259" key="11">
    <source>
        <dbReference type="Pfam" id="PF00593"/>
    </source>
</evidence>
<keyword evidence="7 8" id="KW-0998">Cell outer membrane</keyword>
<dbReference type="Gene3D" id="2.170.130.10">
    <property type="entry name" value="TonB-dependent receptor, plug domain"/>
    <property type="match status" value="1"/>
</dbReference>
<dbReference type="Gene3D" id="2.60.40.1120">
    <property type="entry name" value="Carboxypeptidase-like, regulatory domain"/>
    <property type="match status" value="1"/>
</dbReference>
<dbReference type="InterPro" id="IPR000531">
    <property type="entry name" value="Beta-barrel_TonB"/>
</dbReference>
<dbReference type="InterPro" id="IPR037066">
    <property type="entry name" value="Plug_dom_sf"/>
</dbReference>
<reference evidence="13" key="1">
    <citation type="submission" date="2022-09" db="EMBL/GenBank/DDBJ databases">
        <authorList>
            <person name="Yuan C."/>
            <person name="Ke Z."/>
        </authorList>
    </citation>
    <scope>NUCLEOTIDE SEQUENCE</scope>
    <source>
        <strain evidence="13">LB-8</strain>
    </source>
</reference>
<feature type="signal peptide" evidence="10">
    <location>
        <begin position="1"/>
        <end position="19"/>
    </location>
</feature>
<dbReference type="InterPro" id="IPR023997">
    <property type="entry name" value="TonB-dep_OMP_SusC/RagA_CS"/>
</dbReference>
<organism evidence="13 14">
    <name type="scientific">Paraflavisolibacter caeni</name>
    <dbReference type="NCBI Taxonomy" id="2982496"/>
    <lineage>
        <taxon>Bacteria</taxon>
        <taxon>Pseudomonadati</taxon>
        <taxon>Bacteroidota</taxon>
        <taxon>Chitinophagia</taxon>
        <taxon>Chitinophagales</taxon>
        <taxon>Chitinophagaceae</taxon>
        <taxon>Paraflavisolibacter</taxon>
    </lineage>
</organism>
<feature type="chain" id="PRO_5040750704" evidence="10">
    <location>
        <begin position="20"/>
        <end position="1008"/>
    </location>
</feature>
<keyword evidence="13" id="KW-0675">Receptor</keyword>
<evidence type="ECO:0000259" key="12">
    <source>
        <dbReference type="Pfam" id="PF07715"/>
    </source>
</evidence>
<dbReference type="SUPFAM" id="SSF56935">
    <property type="entry name" value="Porins"/>
    <property type="match status" value="1"/>
</dbReference>
<dbReference type="InterPro" id="IPR039426">
    <property type="entry name" value="TonB-dep_rcpt-like"/>
</dbReference>
<dbReference type="GO" id="GO:0009279">
    <property type="term" value="C:cell outer membrane"/>
    <property type="evidence" value="ECO:0007669"/>
    <property type="project" value="UniProtKB-SubCell"/>
</dbReference>
<evidence type="ECO:0000256" key="3">
    <source>
        <dbReference type="ARBA" id="ARBA00022452"/>
    </source>
</evidence>
<dbReference type="Gene3D" id="2.40.170.20">
    <property type="entry name" value="TonB-dependent receptor, beta-barrel domain"/>
    <property type="match status" value="1"/>
</dbReference>
<dbReference type="EMBL" id="JAOTIF010000002">
    <property type="protein sequence ID" value="MCU7548704.1"/>
    <property type="molecule type" value="Genomic_DNA"/>
</dbReference>
<dbReference type="NCBIfam" id="TIGR04057">
    <property type="entry name" value="SusC_RagA_signa"/>
    <property type="match status" value="1"/>
</dbReference>
<name>A0A9X2XT51_9BACT</name>
<accession>A0A9X2XT51</accession>
<feature type="domain" description="TonB-dependent receptor plug" evidence="12">
    <location>
        <begin position="113"/>
        <end position="221"/>
    </location>
</feature>
<evidence type="ECO:0000313" key="13">
    <source>
        <dbReference type="EMBL" id="MCU7548704.1"/>
    </source>
</evidence>
<dbReference type="Proteomes" id="UP001155483">
    <property type="component" value="Unassembled WGS sequence"/>
</dbReference>
<evidence type="ECO:0000256" key="10">
    <source>
        <dbReference type="SAM" id="SignalP"/>
    </source>
</evidence>
<keyword evidence="14" id="KW-1185">Reference proteome</keyword>
<comment type="similarity">
    <text evidence="8 9">Belongs to the TonB-dependent receptor family.</text>
</comment>
<dbReference type="PROSITE" id="PS52016">
    <property type="entry name" value="TONB_DEPENDENT_REC_3"/>
    <property type="match status" value="1"/>
</dbReference>
<evidence type="ECO:0000256" key="1">
    <source>
        <dbReference type="ARBA" id="ARBA00004571"/>
    </source>
</evidence>
<gene>
    <name evidence="13" type="ORF">OCK74_06220</name>
</gene>
<dbReference type="RefSeq" id="WP_279296148.1">
    <property type="nucleotide sequence ID" value="NZ_JAOTIF010000002.1"/>
</dbReference>
<keyword evidence="10" id="KW-0732">Signal</keyword>
<keyword evidence="6 8" id="KW-0472">Membrane</keyword>
<comment type="subcellular location">
    <subcellularLocation>
        <location evidence="1 8">Cell outer membrane</location>
        <topology evidence="1 8">Multi-pass membrane protein</topology>
    </subcellularLocation>
</comment>
<keyword evidence="5 9" id="KW-0798">TonB box</keyword>
<evidence type="ECO:0000256" key="6">
    <source>
        <dbReference type="ARBA" id="ARBA00023136"/>
    </source>
</evidence>
<dbReference type="SUPFAM" id="SSF49464">
    <property type="entry name" value="Carboxypeptidase regulatory domain-like"/>
    <property type="match status" value="1"/>
</dbReference>
<dbReference type="InterPro" id="IPR023996">
    <property type="entry name" value="TonB-dep_OMP_SusC/RagA"/>
</dbReference>
<dbReference type="NCBIfam" id="TIGR04056">
    <property type="entry name" value="OMP_RagA_SusC"/>
    <property type="match status" value="1"/>
</dbReference>
<evidence type="ECO:0000256" key="4">
    <source>
        <dbReference type="ARBA" id="ARBA00022692"/>
    </source>
</evidence>
<dbReference type="Pfam" id="PF13715">
    <property type="entry name" value="CarbopepD_reg_2"/>
    <property type="match status" value="1"/>
</dbReference>
<dbReference type="Pfam" id="PF07715">
    <property type="entry name" value="Plug"/>
    <property type="match status" value="1"/>
</dbReference>
<dbReference type="InterPro" id="IPR012910">
    <property type="entry name" value="Plug_dom"/>
</dbReference>
<sequence length="1008" mass="111755">MRKLVTSLLAILLAFNTWAQEKKITGKITDGETKLPVAGATVTVKGTQIATQTGPDGSYSLSIPNQNAILNITYVGMETQEVQVGNRSNLSVALLHSTTNLNEVVITGYSAEKKKDITGAVSVVKMKDVASIPTGNVMSTLQGRVPGVNIISDGTPGGVGTSVAIRGITTINNNTPLYVVDGVQTRANIATLLNANDVESIQILKDAASASIYGTQAANGVIIITTKKASRHQTKVDFDAQFTAQTFHTGIAMLNAQQWGDVYWKAYQNDGVQPRHDLYGSGLTPVIPEYIDLKKTIRSGNTNWADEVYQTSLQQNYNVGVSRGGENGSSTFSLNYFDQNGLIKNTNFTRINVRFNSDYSFLKNHLRIGENINISKWKEKLKPAGIEELTIAQHPLIPVYDINGGYAGPTQGLGDKPNPIRLLNEAKDNRNDQWRIFGNMYFEAEPLKNLVFRSNFGLNYRTGFYSTFSPKWQEGDRTVDKNSLTTRNDNDREWIWSNTLAYNVNLNKHSINALAGTEAKETTSEWLEANREDYLIQALDYRYLSAGGGKQTNGGLASRTAVTSYFGKVNYAFNNRYLLSGTVRRDASSRFGKNNNAGVFPAVSAGWQVSEENFLKNVDFISSLKLRASWGQNGNDLLDNEATYTKYVTSLVLAGYDLSGINQGVIPSGIIKDRTGSPNVKWEVTTQTNFGMDLSILNNRLALTLDYYLKDTKDMLIDRPYIAIMGEGGYMAYNGASMKNNGIEGVITWRDRINSKLSYDVSFTATAYKNKITSLPEDIYYTWGGGNGRDQTIVGQPFGSWMGYKTNGLYRTQDELGDGINQPGKGLGRIRYVDVNGDKIINDNDRVWLGSDQPKFIGGLNVGLTYKSFDFAFFLNGMVRDAWNNSKYYTDFFQLWTGNHGTALLNAWDPTTNFNSSIPALTAVNRNDEGRGSDYFIESGSYVKLKNIQLGYTLPRNLSDKLKMRNMRVYLQGQDLFTITKYSGADPEALGYLYPIPRTFTFGFNFGF</sequence>
<dbReference type="AlphaFoldDB" id="A0A9X2XT51"/>
<evidence type="ECO:0000256" key="7">
    <source>
        <dbReference type="ARBA" id="ARBA00023237"/>
    </source>
</evidence>
<evidence type="ECO:0000313" key="14">
    <source>
        <dbReference type="Proteomes" id="UP001155483"/>
    </source>
</evidence>
<evidence type="ECO:0000256" key="5">
    <source>
        <dbReference type="ARBA" id="ARBA00023077"/>
    </source>
</evidence>
<keyword evidence="4 8" id="KW-0812">Transmembrane</keyword>
<keyword evidence="3 8" id="KW-1134">Transmembrane beta strand</keyword>
<protein>
    <submittedName>
        <fullName evidence="13">TonB-dependent receptor</fullName>
    </submittedName>
</protein>
<reference evidence="13" key="2">
    <citation type="submission" date="2023-04" db="EMBL/GenBank/DDBJ databases">
        <title>Paracnuella aquatica gen. nov., sp. nov., a member of the family Chitinophagaceae isolated from a hot spring.</title>
        <authorList>
            <person name="Wang C."/>
        </authorList>
    </citation>
    <scope>NUCLEOTIDE SEQUENCE</scope>
    <source>
        <strain evidence="13">LB-8</strain>
    </source>
</reference>
<evidence type="ECO:0000256" key="8">
    <source>
        <dbReference type="PROSITE-ProRule" id="PRU01360"/>
    </source>
</evidence>
<comment type="caution">
    <text evidence="13">The sequence shown here is derived from an EMBL/GenBank/DDBJ whole genome shotgun (WGS) entry which is preliminary data.</text>
</comment>
<feature type="domain" description="TonB-dependent receptor-like beta-barrel" evidence="11">
    <location>
        <begin position="418"/>
        <end position="961"/>
    </location>
</feature>
<dbReference type="InterPro" id="IPR008969">
    <property type="entry name" value="CarboxyPept-like_regulatory"/>
</dbReference>
<proteinExistence type="inferred from homology"/>
<dbReference type="Pfam" id="PF00593">
    <property type="entry name" value="TonB_dep_Rec_b-barrel"/>
    <property type="match status" value="1"/>
</dbReference>
<evidence type="ECO:0000256" key="9">
    <source>
        <dbReference type="RuleBase" id="RU003357"/>
    </source>
</evidence>
<keyword evidence="2 8" id="KW-0813">Transport</keyword>
<evidence type="ECO:0000256" key="2">
    <source>
        <dbReference type="ARBA" id="ARBA00022448"/>
    </source>
</evidence>
<dbReference type="InterPro" id="IPR036942">
    <property type="entry name" value="Beta-barrel_TonB_sf"/>
</dbReference>